<dbReference type="Proteomes" id="UP001057402">
    <property type="component" value="Chromosome 2"/>
</dbReference>
<protein>
    <submittedName>
        <fullName evidence="1">Uncharacterized protein</fullName>
    </submittedName>
</protein>
<evidence type="ECO:0000313" key="1">
    <source>
        <dbReference type="EMBL" id="KAI4385482.1"/>
    </source>
</evidence>
<reference evidence="2" key="1">
    <citation type="journal article" date="2023" name="Front. Plant Sci.">
        <title>Chromosomal-level genome assembly of Melastoma candidum provides insights into trichome evolution.</title>
        <authorList>
            <person name="Zhong Y."/>
            <person name="Wu W."/>
            <person name="Sun C."/>
            <person name="Zou P."/>
            <person name="Liu Y."/>
            <person name="Dai S."/>
            <person name="Zhou R."/>
        </authorList>
    </citation>
    <scope>NUCLEOTIDE SEQUENCE [LARGE SCALE GENOMIC DNA]</scope>
</reference>
<organism evidence="1 2">
    <name type="scientific">Melastoma candidum</name>
    <dbReference type="NCBI Taxonomy" id="119954"/>
    <lineage>
        <taxon>Eukaryota</taxon>
        <taxon>Viridiplantae</taxon>
        <taxon>Streptophyta</taxon>
        <taxon>Embryophyta</taxon>
        <taxon>Tracheophyta</taxon>
        <taxon>Spermatophyta</taxon>
        <taxon>Magnoliopsida</taxon>
        <taxon>eudicotyledons</taxon>
        <taxon>Gunneridae</taxon>
        <taxon>Pentapetalae</taxon>
        <taxon>rosids</taxon>
        <taxon>malvids</taxon>
        <taxon>Myrtales</taxon>
        <taxon>Melastomataceae</taxon>
        <taxon>Melastomatoideae</taxon>
        <taxon>Melastomateae</taxon>
        <taxon>Melastoma</taxon>
    </lineage>
</organism>
<sequence length="308" mass="34350">MESHGDGKPCAVSWSTTNRSLSPASRSFRVDAAAGMEPRQQDPYGVFAAEGSIPRDIGPYKNLVRFTSASLNPKCISSSSSFPLLKKLWELISLLQTVDLGSMTEQQKLAFWINMYNACLMHVMPSISSHSKQTSIPSINYGPSQASLNIGGNMLSPQAIEHYILSRPSSSAMSEMIFHCAKTKTSHSCILWRLKPINKQEPSEDFIRDWTLQDRFCRPQHFIRLCHGTHSSQQLVRIYTADGVRARLERSKVEYLQAAIVVTTKRKIGIPELLVGEMVDLTGDMESLAECVCHQLLNSGSLRKSMVE</sequence>
<dbReference type="EMBL" id="CM042881">
    <property type="protein sequence ID" value="KAI4385482.1"/>
    <property type="molecule type" value="Genomic_DNA"/>
</dbReference>
<gene>
    <name evidence="1" type="ORF">MLD38_003504</name>
</gene>
<accession>A0ACB9S2N6</accession>
<evidence type="ECO:0000313" key="2">
    <source>
        <dbReference type="Proteomes" id="UP001057402"/>
    </source>
</evidence>
<comment type="caution">
    <text evidence="1">The sequence shown here is derived from an EMBL/GenBank/DDBJ whole genome shotgun (WGS) entry which is preliminary data.</text>
</comment>
<name>A0ACB9S2N6_9MYRT</name>
<proteinExistence type="predicted"/>
<keyword evidence="2" id="KW-1185">Reference proteome</keyword>